<dbReference type="Pfam" id="PF02397">
    <property type="entry name" value="Bac_transf"/>
    <property type="match status" value="1"/>
</dbReference>
<sequence length="461" mass="53235">MKTRFLYLIYFILGAIDLVIINLAFYFSFLLAGEGQGLPGNYESHLVVSNLLWFLSAGLNRLYAGRETGRLVFIYRATLRSYLLHMVFFVFYIVFFKQVDISRHFLVLFYVFIALGFLISRFGEVMTESVIRRYFNIRKPVAILGRNNMGLRLATYFEKMEDRVAFEGFLNEGNSLYVDENGKVLPSATEQIRVAASQGVKEVYVSLTPDRISEIGHLLKEAENQCVRLKFVPDFTGSLVAPFTLSYMGDFPVISLRKEPLEEIQNRFKKRVFDIVFSLLVIVFIFSWLFPIIAILIKLESRGPVLFKQYRSGRDNKPFLCYKFRSMRTGPEGDTKQASKGDSRITAVGSFLRKTSLDELPQFFNVLLGNMSVVGPRPHPLWLTEQYSSIINQYMVRHFLKAGITGWAQVNGFRGETKDSVLMERRVEHDIWYLENWSAMLDVKIIFMTIINMLKGDENAY</sequence>
<evidence type="ECO:0000256" key="4">
    <source>
        <dbReference type="ARBA" id="ARBA00022692"/>
    </source>
</evidence>
<evidence type="ECO:0000256" key="5">
    <source>
        <dbReference type="ARBA" id="ARBA00022989"/>
    </source>
</evidence>
<dbReference type="EMBL" id="SMAD01000003">
    <property type="protein sequence ID" value="TCS88237.1"/>
    <property type="molecule type" value="Genomic_DNA"/>
</dbReference>
<keyword evidence="4 7" id="KW-0812">Transmembrane</keyword>
<dbReference type="InterPro" id="IPR017475">
    <property type="entry name" value="EPS_sugar_tfrase"/>
</dbReference>
<proteinExistence type="inferred from homology"/>
<comment type="subcellular location">
    <subcellularLocation>
        <location evidence="1">Membrane</location>
        <topology evidence="1">Multi-pass membrane protein</topology>
    </subcellularLocation>
</comment>
<dbReference type="Gene3D" id="3.40.50.720">
    <property type="entry name" value="NAD(P)-binding Rossmann-like Domain"/>
    <property type="match status" value="1"/>
</dbReference>
<feature type="domain" description="Bacterial sugar transferase" evidence="8">
    <location>
        <begin position="270"/>
        <end position="455"/>
    </location>
</feature>
<evidence type="ECO:0000256" key="2">
    <source>
        <dbReference type="ARBA" id="ARBA00006464"/>
    </source>
</evidence>
<dbReference type="Pfam" id="PF13727">
    <property type="entry name" value="CoA_binding_3"/>
    <property type="match status" value="1"/>
</dbReference>
<evidence type="ECO:0000313" key="10">
    <source>
        <dbReference type="Proteomes" id="UP000295807"/>
    </source>
</evidence>
<feature type="transmembrane region" description="Helical" evidence="7">
    <location>
        <begin position="44"/>
        <end position="62"/>
    </location>
</feature>
<dbReference type="InterPro" id="IPR017473">
    <property type="entry name" value="Undecaprenyl-P_gluc_Ptfrase"/>
</dbReference>
<dbReference type="Proteomes" id="UP000295807">
    <property type="component" value="Unassembled WGS sequence"/>
</dbReference>
<feature type="transmembrane region" description="Helical" evidence="7">
    <location>
        <begin position="105"/>
        <end position="123"/>
    </location>
</feature>
<dbReference type="RefSeq" id="WP_132128463.1">
    <property type="nucleotide sequence ID" value="NZ_CP042432.1"/>
</dbReference>
<comment type="caution">
    <text evidence="9">The sequence shown here is derived from an EMBL/GenBank/DDBJ whole genome shotgun (WGS) entry which is preliminary data.</text>
</comment>
<dbReference type="AlphaFoldDB" id="A0A4R3KTA9"/>
<keyword evidence="6 7" id="KW-0472">Membrane</keyword>
<feature type="transmembrane region" description="Helical" evidence="7">
    <location>
        <begin position="275"/>
        <end position="297"/>
    </location>
</feature>
<evidence type="ECO:0000259" key="8">
    <source>
        <dbReference type="Pfam" id="PF02397"/>
    </source>
</evidence>
<dbReference type="GO" id="GO:0016020">
    <property type="term" value="C:membrane"/>
    <property type="evidence" value="ECO:0007669"/>
    <property type="project" value="UniProtKB-SubCell"/>
</dbReference>
<comment type="similarity">
    <text evidence="2">Belongs to the bacterial sugar transferase family.</text>
</comment>
<dbReference type="PANTHER" id="PTHR30576">
    <property type="entry name" value="COLANIC BIOSYNTHESIS UDP-GLUCOSE LIPID CARRIER TRANSFERASE"/>
    <property type="match status" value="1"/>
</dbReference>
<reference evidence="9 10" key="1">
    <citation type="submission" date="2019-03" db="EMBL/GenBank/DDBJ databases">
        <title>Genomic Encyclopedia of Type Strains, Phase IV (KMG-IV): sequencing the most valuable type-strain genomes for metagenomic binning, comparative biology and taxonomic classification.</title>
        <authorList>
            <person name="Goeker M."/>
        </authorList>
    </citation>
    <scope>NUCLEOTIDE SEQUENCE [LARGE SCALE GENOMIC DNA]</scope>
    <source>
        <strain evidence="9 10">DSM 21100</strain>
    </source>
</reference>
<name>A0A4R3KTA9_9SPHI</name>
<keyword evidence="3 9" id="KW-0808">Transferase</keyword>
<feature type="transmembrane region" description="Helical" evidence="7">
    <location>
        <begin position="7"/>
        <end position="32"/>
    </location>
</feature>
<evidence type="ECO:0000256" key="7">
    <source>
        <dbReference type="SAM" id="Phobius"/>
    </source>
</evidence>
<evidence type="ECO:0000256" key="1">
    <source>
        <dbReference type="ARBA" id="ARBA00004141"/>
    </source>
</evidence>
<gene>
    <name evidence="9" type="ORF">EDD80_10399</name>
</gene>
<dbReference type="PANTHER" id="PTHR30576:SF0">
    <property type="entry name" value="UNDECAPRENYL-PHOSPHATE N-ACETYLGALACTOSAMINYL 1-PHOSPHATE TRANSFERASE-RELATED"/>
    <property type="match status" value="1"/>
</dbReference>
<keyword evidence="5 7" id="KW-1133">Transmembrane helix</keyword>
<evidence type="ECO:0000313" key="9">
    <source>
        <dbReference type="EMBL" id="TCS88237.1"/>
    </source>
</evidence>
<accession>A0A4R3KTA9</accession>
<dbReference type="NCBIfam" id="TIGR03023">
    <property type="entry name" value="WcaJ_sugtrans"/>
    <property type="match status" value="1"/>
</dbReference>
<dbReference type="OrthoDB" id="9808602at2"/>
<protein>
    <submittedName>
        <fullName evidence="9">Putative colanic acid biosynthesis UDP-glucose lipid carrier transferase</fullName>
    </submittedName>
</protein>
<evidence type="ECO:0000256" key="6">
    <source>
        <dbReference type="ARBA" id="ARBA00023136"/>
    </source>
</evidence>
<evidence type="ECO:0000256" key="3">
    <source>
        <dbReference type="ARBA" id="ARBA00022679"/>
    </source>
</evidence>
<dbReference type="GO" id="GO:0016780">
    <property type="term" value="F:phosphotransferase activity, for other substituted phosphate groups"/>
    <property type="evidence" value="ECO:0007669"/>
    <property type="project" value="TreeGrafter"/>
</dbReference>
<organism evidence="9 10">
    <name type="scientific">Anseongella ginsenosidimutans</name>
    <dbReference type="NCBI Taxonomy" id="496056"/>
    <lineage>
        <taxon>Bacteria</taxon>
        <taxon>Pseudomonadati</taxon>
        <taxon>Bacteroidota</taxon>
        <taxon>Sphingobacteriia</taxon>
        <taxon>Sphingobacteriales</taxon>
        <taxon>Sphingobacteriaceae</taxon>
        <taxon>Anseongella</taxon>
    </lineage>
</organism>
<dbReference type="NCBIfam" id="TIGR03025">
    <property type="entry name" value="EPS_sugtrans"/>
    <property type="match status" value="1"/>
</dbReference>
<dbReference type="InterPro" id="IPR003362">
    <property type="entry name" value="Bact_transf"/>
</dbReference>
<keyword evidence="10" id="KW-1185">Reference proteome</keyword>
<feature type="transmembrane region" description="Helical" evidence="7">
    <location>
        <begin position="82"/>
        <end position="99"/>
    </location>
</feature>